<organism evidence="2 3">
    <name type="scientific">Cytospora mali</name>
    <name type="common">Apple Valsa canker fungus</name>
    <name type="synonym">Valsa mali</name>
    <dbReference type="NCBI Taxonomy" id="578113"/>
    <lineage>
        <taxon>Eukaryota</taxon>
        <taxon>Fungi</taxon>
        <taxon>Dikarya</taxon>
        <taxon>Ascomycota</taxon>
        <taxon>Pezizomycotina</taxon>
        <taxon>Sordariomycetes</taxon>
        <taxon>Sordariomycetidae</taxon>
        <taxon>Diaporthales</taxon>
        <taxon>Cytosporaceae</taxon>
        <taxon>Cytospora</taxon>
    </lineage>
</organism>
<name>A0A194UW73_CYTMA</name>
<proteinExistence type="predicted"/>
<feature type="region of interest" description="Disordered" evidence="1">
    <location>
        <begin position="1"/>
        <end position="20"/>
    </location>
</feature>
<dbReference type="OrthoDB" id="5236213at2759"/>
<dbReference type="AlphaFoldDB" id="A0A194UW73"/>
<dbReference type="EMBL" id="KN714684">
    <property type="protein sequence ID" value="KUI55908.1"/>
    <property type="molecule type" value="Genomic_DNA"/>
</dbReference>
<accession>A0A194UW73</accession>
<protein>
    <submittedName>
        <fullName evidence="2">Uncharacterized protein</fullName>
    </submittedName>
</protein>
<keyword evidence="3" id="KW-1185">Reference proteome</keyword>
<evidence type="ECO:0000313" key="3">
    <source>
        <dbReference type="Proteomes" id="UP000078576"/>
    </source>
</evidence>
<gene>
    <name evidence="2" type="ORF">VP1G_03319</name>
</gene>
<feature type="compositionally biased region" description="Polar residues" evidence="1">
    <location>
        <begin position="1"/>
        <end position="11"/>
    </location>
</feature>
<evidence type="ECO:0000313" key="2">
    <source>
        <dbReference type="EMBL" id="KUI55908.1"/>
    </source>
</evidence>
<dbReference type="Proteomes" id="UP000078576">
    <property type="component" value="Unassembled WGS sequence"/>
</dbReference>
<sequence length="187" mass="21821">MSSNTSNTNDYVTLPNPEETTPSQYYLLQTLDHGIQRVPLPHPAHDLARRPTQRRRRHQIQVHRVPTNMQTARVRRVRNRQQSHALDTMQAEFQRKMMEQARMMQENLERYGTSHPKEMILKASSDDLSALLRSIKPDQLQAMHEFAVALMEADEDVPTYTADIFNSLMGRDTMMPLKVHTFEIVIR</sequence>
<reference evidence="3" key="1">
    <citation type="submission" date="2014-12" db="EMBL/GenBank/DDBJ databases">
        <title>Genome Sequence of Valsa Canker Pathogens Uncovers a Specific Adaption of Colonization on Woody Bark.</title>
        <authorList>
            <person name="Yin Z."/>
            <person name="Liu H."/>
            <person name="Gao X."/>
            <person name="Li Z."/>
            <person name="Song N."/>
            <person name="Ke X."/>
            <person name="Dai Q."/>
            <person name="Wu Y."/>
            <person name="Sun Y."/>
            <person name="Xu J.-R."/>
            <person name="Kang Z.K."/>
            <person name="Wang L."/>
            <person name="Huang L."/>
        </authorList>
    </citation>
    <scope>NUCLEOTIDE SEQUENCE [LARGE SCALE GENOMIC DNA]</scope>
    <source>
        <strain evidence="3">SXYL134</strain>
    </source>
</reference>
<evidence type="ECO:0000256" key="1">
    <source>
        <dbReference type="SAM" id="MobiDB-lite"/>
    </source>
</evidence>